<dbReference type="AlphaFoldDB" id="F4QD98"/>
<dbReference type="InterPro" id="IPR014720">
    <property type="entry name" value="dsRBD_dom"/>
</dbReference>
<dbReference type="GO" id="GO:0003723">
    <property type="term" value="F:RNA binding"/>
    <property type="evidence" value="ECO:0007669"/>
    <property type="project" value="UniProtKB-UniRule"/>
</dbReference>
<name>F4QD98_CACFS</name>
<evidence type="ECO:0000313" key="4">
    <source>
        <dbReference type="Proteomes" id="UP000007797"/>
    </source>
</evidence>
<evidence type="ECO:0000313" key="3">
    <source>
        <dbReference type="EMBL" id="EGG13726.1"/>
    </source>
</evidence>
<reference evidence="4" key="1">
    <citation type="journal article" date="2011" name="Genome Res.">
        <title>Phylogeny-wide analysis of social amoeba genomes highlights ancient origins for complex intercellular communication.</title>
        <authorList>
            <person name="Heidel A.J."/>
            <person name="Lawal H.M."/>
            <person name="Felder M."/>
            <person name="Schilde C."/>
            <person name="Helps N.R."/>
            <person name="Tunggal B."/>
            <person name="Rivero F."/>
            <person name="John U."/>
            <person name="Schleicher M."/>
            <person name="Eichinger L."/>
            <person name="Platzer M."/>
            <person name="Noegel A.A."/>
            <person name="Schaap P."/>
            <person name="Gloeckner G."/>
        </authorList>
    </citation>
    <scope>NUCLEOTIDE SEQUENCE [LARGE SCALE GENOMIC DNA]</scope>
    <source>
        <strain evidence="4">SH3</strain>
    </source>
</reference>
<dbReference type="EMBL" id="GL883029">
    <property type="protein sequence ID" value="EGG13726.1"/>
    <property type="molecule type" value="Genomic_DNA"/>
</dbReference>
<dbReference type="GeneID" id="14866272"/>
<sequence length="373" mass="42456">MLKKIVFNQCLNNACKSYTTISSSSSRSTTTTMMMIKTPSSSSSYNTLNRVSQGYCYNSSSILSSHTFNNTRVHRFCTSNNNNISNDNNIVQNEDVGTHIESLYKVKVNQESLDRLFKDSKMQFSESLLSLQSTPEYKIGKQLLNTGIVKYLSVHYPNMTEYFMDHFIRFISLPVVVSNYFLSNQFDQYLHSKIPQETSSIDRVKIYNTLFLNLIGTIAIQTNDETIIEKEIIGGLIKYLDGLSFDQVSKQYKLPVLQDLALNNLDSKEILVDAPHIPPWFYSICQLIIQHIDAFTTLQAVLNEHSLSKAHYQLVKEVNRGTAKSLFFHVIYLIKPDETTEIIGYGTGKSIEKSKTNTAKDAVARFLYLNSTK</sequence>
<dbReference type="SUPFAM" id="SSF54768">
    <property type="entry name" value="dsRNA-binding domain-like"/>
    <property type="match status" value="1"/>
</dbReference>
<proteinExistence type="predicted"/>
<feature type="domain" description="DRBM" evidence="2">
    <location>
        <begin position="293"/>
        <end position="368"/>
    </location>
</feature>
<dbReference type="OrthoDB" id="20942at2759"/>
<evidence type="ECO:0000256" key="1">
    <source>
        <dbReference type="PROSITE-ProRule" id="PRU00266"/>
    </source>
</evidence>
<keyword evidence="1" id="KW-0694">RNA-binding</keyword>
<accession>F4QD98</accession>
<dbReference type="PROSITE" id="PS50137">
    <property type="entry name" value="DS_RBD"/>
    <property type="match status" value="1"/>
</dbReference>
<gene>
    <name evidence="3" type="ORF">DFA_11487</name>
</gene>
<dbReference type="Gene3D" id="3.30.160.20">
    <property type="match status" value="1"/>
</dbReference>
<dbReference type="Proteomes" id="UP000007797">
    <property type="component" value="Unassembled WGS sequence"/>
</dbReference>
<evidence type="ECO:0000259" key="2">
    <source>
        <dbReference type="PROSITE" id="PS50137"/>
    </source>
</evidence>
<dbReference type="RefSeq" id="XP_004350430.1">
    <property type="nucleotide sequence ID" value="XM_004350380.1"/>
</dbReference>
<keyword evidence="4" id="KW-1185">Reference proteome</keyword>
<dbReference type="KEGG" id="dfa:DFA_11487"/>
<protein>
    <recommendedName>
        <fullName evidence="2">DRBM domain-containing protein</fullName>
    </recommendedName>
</protein>
<organism evidence="3 4">
    <name type="scientific">Cavenderia fasciculata</name>
    <name type="common">Slime mold</name>
    <name type="synonym">Dictyostelium fasciculatum</name>
    <dbReference type="NCBI Taxonomy" id="261658"/>
    <lineage>
        <taxon>Eukaryota</taxon>
        <taxon>Amoebozoa</taxon>
        <taxon>Evosea</taxon>
        <taxon>Eumycetozoa</taxon>
        <taxon>Dictyostelia</taxon>
        <taxon>Acytosteliales</taxon>
        <taxon>Cavenderiaceae</taxon>
        <taxon>Cavenderia</taxon>
    </lineage>
</organism>